<organism evidence="3 4">
    <name type="scientific">Polyangium fumosum</name>
    <dbReference type="NCBI Taxonomy" id="889272"/>
    <lineage>
        <taxon>Bacteria</taxon>
        <taxon>Pseudomonadati</taxon>
        <taxon>Myxococcota</taxon>
        <taxon>Polyangia</taxon>
        <taxon>Polyangiales</taxon>
        <taxon>Polyangiaceae</taxon>
        <taxon>Polyangium</taxon>
    </lineage>
</organism>
<keyword evidence="2" id="KW-0812">Transmembrane</keyword>
<evidence type="ECO:0000256" key="1">
    <source>
        <dbReference type="SAM" id="MobiDB-lite"/>
    </source>
</evidence>
<evidence type="ECO:0000313" key="3">
    <source>
        <dbReference type="EMBL" id="TKD05240.1"/>
    </source>
</evidence>
<feature type="compositionally biased region" description="Basic and acidic residues" evidence="1">
    <location>
        <begin position="39"/>
        <end position="48"/>
    </location>
</feature>
<name>A0A4U1J9Y4_9BACT</name>
<dbReference type="RefSeq" id="WP_136930788.1">
    <property type="nucleotide sequence ID" value="NZ_SSMQ01000021.1"/>
</dbReference>
<evidence type="ECO:0000256" key="2">
    <source>
        <dbReference type="SAM" id="Phobius"/>
    </source>
</evidence>
<dbReference type="EMBL" id="SSMQ01000021">
    <property type="protein sequence ID" value="TKD05240.1"/>
    <property type="molecule type" value="Genomic_DNA"/>
</dbReference>
<feature type="transmembrane region" description="Helical" evidence="2">
    <location>
        <begin position="110"/>
        <end position="130"/>
    </location>
</feature>
<gene>
    <name evidence="3" type="ORF">E8A74_20765</name>
</gene>
<feature type="transmembrane region" description="Helical" evidence="2">
    <location>
        <begin position="233"/>
        <end position="253"/>
    </location>
</feature>
<sequence length="503" mass="55212">MRRRPTFRRDHSTILMPMRERPRDEPSAPSRPEPAPGPEARREGRNAQEPDAAPFPGAKVHDAEGAGWRRFGRALVGPLLPVLGLGSFYTPLGEWFCDLPPFRTHYCTHTYRPLLVLLSVLALVWPWVLGRRRSRVARLRIRPGLVEVNGRGLLRERIGRGEVKAVRAARALEGTSVIIARRHGPPVFLEIEREEDARAIMYALAGPAADPGAALEIPGARGARDTIRQAIELGVRGIGLMLCGVAFVCHLGTFEHHSFMGVVGLWWPSMAIVYLLGAFACAILSLVLRFFGHHARVAPLVLGATELRTGDGLRIPYRDIDAVKVGRRGLELVLAGTGATLEIRLPGLSAEERAHVSAHLLAGARVAEGAADAPSEVPARIAALSRGKHEPVRAWLTRLDASVRARESEPYRGVPLDRRDLAETIGDPAAFAAVRAGAARVLWRIDPEVAREAVRDLNAESDRDVVGRLRLVMQEDIDEASERYEELSPPFRVFVRRDAPGGD</sequence>
<accession>A0A4U1J9Y4</accession>
<feature type="transmembrane region" description="Helical" evidence="2">
    <location>
        <begin position="265"/>
        <end position="288"/>
    </location>
</feature>
<evidence type="ECO:0000313" key="4">
    <source>
        <dbReference type="Proteomes" id="UP000309215"/>
    </source>
</evidence>
<comment type="caution">
    <text evidence="3">The sequence shown here is derived from an EMBL/GenBank/DDBJ whole genome shotgun (WGS) entry which is preliminary data.</text>
</comment>
<keyword evidence="4" id="KW-1185">Reference proteome</keyword>
<dbReference type="Proteomes" id="UP000309215">
    <property type="component" value="Unassembled WGS sequence"/>
</dbReference>
<dbReference type="AlphaFoldDB" id="A0A4U1J9Y4"/>
<protein>
    <submittedName>
        <fullName evidence="3">Uncharacterized protein</fullName>
    </submittedName>
</protein>
<keyword evidence="2" id="KW-0472">Membrane</keyword>
<keyword evidence="2" id="KW-1133">Transmembrane helix</keyword>
<feature type="compositionally biased region" description="Basic and acidic residues" evidence="1">
    <location>
        <begin position="7"/>
        <end position="26"/>
    </location>
</feature>
<reference evidence="3 4" key="1">
    <citation type="submission" date="2019-04" db="EMBL/GenBank/DDBJ databases">
        <authorList>
            <person name="Li Y."/>
            <person name="Wang J."/>
        </authorList>
    </citation>
    <scope>NUCLEOTIDE SEQUENCE [LARGE SCALE GENOMIC DNA]</scope>
    <source>
        <strain evidence="3 4">DSM 14668</strain>
    </source>
</reference>
<feature type="transmembrane region" description="Helical" evidence="2">
    <location>
        <begin position="71"/>
        <end position="90"/>
    </location>
</feature>
<feature type="region of interest" description="Disordered" evidence="1">
    <location>
        <begin position="1"/>
        <end position="59"/>
    </location>
</feature>
<proteinExistence type="predicted"/>